<proteinExistence type="predicted"/>
<dbReference type="Gene3D" id="1.20.1640.10">
    <property type="entry name" value="Multidrug efflux transporter AcrB transmembrane domain"/>
    <property type="match status" value="2"/>
</dbReference>
<dbReference type="Gene3D" id="3.30.70.1430">
    <property type="entry name" value="Multidrug efflux transporter AcrB pore domain"/>
    <property type="match status" value="2"/>
</dbReference>
<evidence type="ECO:0000256" key="1">
    <source>
        <dbReference type="SAM" id="Coils"/>
    </source>
</evidence>
<dbReference type="SUPFAM" id="SSF82714">
    <property type="entry name" value="Multidrug efflux transporter AcrB TolC docking domain, DN and DC subdomains"/>
    <property type="match status" value="2"/>
</dbReference>
<dbReference type="SUPFAM" id="SSF82866">
    <property type="entry name" value="Multidrug efflux transporter AcrB transmembrane domain"/>
    <property type="match status" value="2"/>
</dbReference>
<feature type="transmembrane region" description="Helical" evidence="2">
    <location>
        <begin position="365"/>
        <end position="388"/>
    </location>
</feature>
<dbReference type="InterPro" id="IPR027463">
    <property type="entry name" value="AcrB_DN_DC_subdom"/>
</dbReference>
<feature type="coiled-coil region" evidence="1">
    <location>
        <begin position="149"/>
        <end position="176"/>
    </location>
</feature>
<feature type="transmembrane region" description="Helical" evidence="2">
    <location>
        <begin position="339"/>
        <end position="358"/>
    </location>
</feature>
<accession>A0A644UKX6</accession>
<sequence>MKKKIGIIEWAMKYRQIIILFVSLLVLFGVYSLVVMPKQEFPVFTIRQGLVVGVYPGATSEEIEEQLTKPLEEFIFSFKDVNKAKTVSQSRDGMVFIMVELNDNVKNKEEFWAKFKLRLSEFKASLPSGVLAVIAKDDFGDTSSILVTLESEDKSYRELEEYLKDLKAKLRTIESVSNLREAGIQREQISVYINQDKLALYAINNSTLAANLFSQGFTTVSGSIKNPKYIAPIHIKSAYNCEHDISEQVVYSDPMGNNIKLKDIARIVREYPDGNNHITNNGKNCILLSMEMREGYNIVQMGKDVNKILKEFEKTLPDDVVLYKITDQSQVVGDSVSTFLKELLIAILAVILVVILLMPLRVASVAASTIPISIFIALGIFFACGFELNTVTLAALIATLGMIVDNSIVIIDCYMEKLDKGEDRWHASIHSAKEFFPSIFSATLAISITFFPFLITTSGTINDFLVSFPWAITIILAISLLVALLLIPYMQFFFIKTGFKGNRLKFKDNEKAKRKNFLDYIQKYYDVLIEKCFKNPKKVIIIGVSSVILGAIMMFGILPMRILPYAQRNQFAVEIYLPKGSSIDQTEQVADSVETILKKDKRVVSVTAFIGEGSPRFHALYAPQLPGNNYAQFIVNTKSNDDTEDMLNEYTDKYLNHFPNAKVRFKQLEYTIAAYPIEIRLKGDNKKDLKAASEEVKKAMEKVDALTLVQSNNEEQLSGVSINLNEDEISRLGINRTSVALNMAMKYSSGIPITTIWDKDYPMSVVLKSDRNHSTNFNDISNEYISAWGGASAVALRQIAEVKPDWNEGNIVHRNGINSISLQSDIKRGTVASEVTKDVIKEIDKVKLPKGITYEVGGAAEVDSEFLIQIIYGLIIAILIIFFILLFHFKKINLALLILLSVTLCLFGAAFGIWVMGLELSVTAILGIVSLMGIVVRNGIIMLDYAEELRKEGMNVYDAALNSAKRRMRPIFLTSAAASMGVIPMILGGSVLWSPMGSVIFFGTIISMLLIITVLPVSYWLIFVRADKIKERKLMREKNKLQTQQID</sequence>
<name>A0A644UKX6_9ZZZZ</name>
<keyword evidence="2" id="KW-1133">Transmembrane helix</keyword>
<reference evidence="3" key="1">
    <citation type="submission" date="2019-08" db="EMBL/GenBank/DDBJ databases">
        <authorList>
            <person name="Kucharzyk K."/>
            <person name="Murdoch R.W."/>
            <person name="Higgins S."/>
            <person name="Loffler F."/>
        </authorList>
    </citation>
    <scope>NUCLEOTIDE SEQUENCE</scope>
</reference>
<dbReference type="AlphaFoldDB" id="A0A644UKX6"/>
<dbReference type="EMBL" id="VSSQ01000128">
    <property type="protein sequence ID" value="MPL79565.1"/>
    <property type="molecule type" value="Genomic_DNA"/>
</dbReference>
<dbReference type="Gene3D" id="3.30.70.1320">
    <property type="entry name" value="Multidrug efflux transporter AcrB pore domain like"/>
    <property type="match status" value="1"/>
</dbReference>
<feature type="transmembrane region" description="Helical" evidence="2">
    <location>
        <begin position="394"/>
        <end position="414"/>
    </location>
</feature>
<dbReference type="Gene3D" id="3.30.2090.10">
    <property type="entry name" value="Multidrug efflux transporter AcrB TolC docking domain, DN and DC subdomains"/>
    <property type="match status" value="2"/>
</dbReference>
<feature type="transmembrane region" description="Helical" evidence="2">
    <location>
        <begin position="999"/>
        <end position="1023"/>
    </location>
</feature>
<gene>
    <name evidence="3" type="primary">swrC_4</name>
    <name evidence="3" type="ORF">SDC9_25449</name>
</gene>
<feature type="transmembrane region" description="Helical" evidence="2">
    <location>
        <begin position="971"/>
        <end position="993"/>
    </location>
</feature>
<comment type="caution">
    <text evidence="3">The sequence shown here is derived from an EMBL/GenBank/DDBJ whole genome shotgun (WGS) entry which is preliminary data.</text>
</comment>
<feature type="transmembrane region" description="Helical" evidence="2">
    <location>
        <begin position="922"/>
        <end position="945"/>
    </location>
</feature>
<dbReference type="GO" id="GO:0042910">
    <property type="term" value="F:xenobiotic transmembrane transporter activity"/>
    <property type="evidence" value="ECO:0007669"/>
    <property type="project" value="TreeGrafter"/>
</dbReference>
<evidence type="ECO:0000313" key="3">
    <source>
        <dbReference type="EMBL" id="MPL79565.1"/>
    </source>
</evidence>
<feature type="transmembrane region" description="Helical" evidence="2">
    <location>
        <begin position="866"/>
        <end position="887"/>
    </location>
</feature>
<dbReference type="InterPro" id="IPR001036">
    <property type="entry name" value="Acrflvin-R"/>
</dbReference>
<evidence type="ECO:0000256" key="2">
    <source>
        <dbReference type="SAM" id="Phobius"/>
    </source>
</evidence>
<dbReference type="GO" id="GO:0005886">
    <property type="term" value="C:plasma membrane"/>
    <property type="evidence" value="ECO:0007669"/>
    <property type="project" value="TreeGrafter"/>
</dbReference>
<dbReference type="PANTHER" id="PTHR32063">
    <property type="match status" value="1"/>
</dbReference>
<protein>
    <submittedName>
        <fullName evidence="3">Swarming motility protein SwrC</fullName>
    </submittedName>
</protein>
<feature type="transmembrane region" description="Helical" evidence="2">
    <location>
        <begin position="894"/>
        <end position="916"/>
    </location>
</feature>
<feature type="transmembrane region" description="Helical" evidence="2">
    <location>
        <begin position="467"/>
        <end position="495"/>
    </location>
</feature>
<dbReference type="Gene3D" id="3.30.70.1440">
    <property type="entry name" value="Multidrug efflux transporter AcrB pore domain"/>
    <property type="match status" value="1"/>
</dbReference>
<organism evidence="3">
    <name type="scientific">bioreactor metagenome</name>
    <dbReference type="NCBI Taxonomy" id="1076179"/>
    <lineage>
        <taxon>unclassified sequences</taxon>
        <taxon>metagenomes</taxon>
        <taxon>ecological metagenomes</taxon>
    </lineage>
</organism>
<dbReference type="PRINTS" id="PR00702">
    <property type="entry name" value="ACRIFLAVINRP"/>
</dbReference>
<dbReference type="Pfam" id="PF00873">
    <property type="entry name" value="ACR_tran"/>
    <property type="match status" value="1"/>
</dbReference>
<feature type="transmembrane region" description="Helical" evidence="2">
    <location>
        <begin position="539"/>
        <end position="560"/>
    </location>
</feature>
<keyword evidence="2" id="KW-0472">Membrane</keyword>
<keyword evidence="1" id="KW-0175">Coiled coil</keyword>
<dbReference type="SUPFAM" id="SSF82693">
    <property type="entry name" value="Multidrug efflux transporter AcrB pore domain, PN1, PN2, PC1 and PC2 subdomains"/>
    <property type="match status" value="3"/>
</dbReference>
<dbReference type="PANTHER" id="PTHR32063:SF18">
    <property type="entry name" value="CATION EFFLUX SYSTEM PROTEIN"/>
    <property type="match status" value="1"/>
</dbReference>
<feature type="transmembrane region" description="Helical" evidence="2">
    <location>
        <begin position="435"/>
        <end position="455"/>
    </location>
</feature>
<keyword evidence="2" id="KW-0812">Transmembrane</keyword>